<dbReference type="RefSeq" id="WP_041040208.1">
    <property type="nucleotide sequence ID" value="NZ_JXSL01000022.1"/>
</dbReference>
<dbReference type="Pfam" id="PF00015">
    <property type="entry name" value="MCPsignal"/>
    <property type="match status" value="1"/>
</dbReference>
<dbReference type="EMBL" id="JXSL01000022">
    <property type="protein sequence ID" value="KIL99662.1"/>
    <property type="molecule type" value="Genomic_DNA"/>
</dbReference>
<protein>
    <submittedName>
        <fullName evidence="5">Methyl-accepting chemotaxis protein</fullName>
    </submittedName>
</protein>
<dbReference type="PANTHER" id="PTHR32089:SF112">
    <property type="entry name" value="LYSOZYME-LIKE PROTEIN-RELATED"/>
    <property type="match status" value="1"/>
</dbReference>
<evidence type="ECO:0000256" key="2">
    <source>
        <dbReference type="ARBA" id="ARBA00029447"/>
    </source>
</evidence>
<reference evidence="5 6" key="1">
    <citation type="submission" date="2015-01" db="EMBL/GenBank/DDBJ databases">
        <title>Genome Sequence of Magnetospirillum magnetotacticum Strain MS-1.</title>
        <authorList>
            <person name="Marinov G.K."/>
            <person name="Smalley M.D."/>
            <person name="DeSalvo G."/>
        </authorList>
    </citation>
    <scope>NUCLEOTIDE SEQUENCE [LARGE SCALE GENOMIC DNA]</scope>
    <source>
        <strain evidence="5 6">MS-1</strain>
    </source>
</reference>
<name>A0A0C2UDV0_PARME</name>
<evidence type="ECO:0000313" key="5">
    <source>
        <dbReference type="EMBL" id="KIL99662.1"/>
    </source>
</evidence>
<dbReference type="OrthoDB" id="5179380at2"/>
<dbReference type="PROSITE" id="PS50111">
    <property type="entry name" value="CHEMOTAXIS_TRANSDUC_2"/>
    <property type="match status" value="1"/>
</dbReference>
<dbReference type="Proteomes" id="UP000031971">
    <property type="component" value="Unassembled WGS sequence"/>
</dbReference>
<evidence type="ECO:0000259" key="4">
    <source>
        <dbReference type="PROSITE" id="PS50111"/>
    </source>
</evidence>
<dbReference type="InterPro" id="IPR004089">
    <property type="entry name" value="MCPsignal_dom"/>
</dbReference>
<accession>A0A0C2UDV0</accession>
<dbReference type="GO" id="GO:0004888">
    <property type="term" value="F:transmembrane signaling receptor activity"/>
    <property type="evidence" value="ECO:0007669"/>
    <property type="project" value="InterPro"/>
</dbReference>
<dbReference type="STRING" id="272627.CCC_03834"/>
<evidence type="ECO:0000313" key="6">
    <source>
        <dbReference type="Proteomes" id="UP000031971"/>
    </source>
</evidence>
<dbReference type="Gene3D" id="1.10.287.950">
    <property type="entry name" value="Methyl-accepting chemotaxis protein"/>
    <property type="match status" value="1"/>
</dbReference>
<dbReference type="PRINTS" id="PR00260">
    <property type="entry name" value="CHEMTRNSDUCR"/>
</dbReference>
<keyword evidence="6" id="KW-1185">Reference proteome</keyword>
<dbReference type="SMART" id="SM00283">
    <property type="entry name" value="MA"/>
    <property type="match status" value="1"/>
</dbReference>
<dbReference type="GO" id="GO:0006935">
    <property type="term" value="P:chemotaxis"/>
    <property type="evidence" value="ECO:0007669"/>
    <property type="project" value="InterPro"/>
</dbReference>
<dbReference type="GO" id="GO:0007165">
    <property type="term" value="P:signal transduction"/>
    <property type="evidence" value="ECO:0007669"/>
    <property type="project" value="UniProtKB-KW"/>
</dbReference>
<feature type="domain" description="Methyl-accepting transducer" evidence="4">
    <location>
        <begin position="167"/>
        <end position="403"/>
    </location>
</feature>
<evidence type="ECO:0000256" key="1">
    <source>
        <dbReference type="ARBA" id="ARBA00023224"/>
    </source>
</evidence>
<evidence type="ECO:0000256" key="3">
    <source>
        <dbReference type="PROSITE-ProRule" id="PRU00284"/>
    </source>
</evidence>
<sequence length="432" mass="45302">MQNLSSVSKATRACQITLGLCAAFALVALLLQNWVAAGFAVVTAVSAWMPLGYLSRTHVSVEKAVKVCQAAASGNLGVRIMDIRGTGNLALMLRSINRLLDLTEAYCRESQAAMEHANQRQYFRKIIQTGLRGDFARYAGVINASLDLMKSRDAEALTFAEQNVRILVQEVSSASTQLRQSSDRLMNNATQTVEQAMTSAAAAEEASVNVQSVAGAAEELAASFGEINMQTTRATAISSEAMVTAQRTDETVRDLGTAAEKIGSVLSLIQDIASQTNLLALNATIEAARAGEAGKGFAVVANEVKTLANQTARATEEISAHVSQIQLASQGAAVAIREIAQIVGTIQETSTAVAGAVEEQNAVTMEISRNVQEAATGTASVSEAVAYVKDTAETTDKEARDISAAAASLAARADDLEAQISGFIAKIKGQAA</sequence>
<dbReference type="AlphaFoldDB" id="A0A0C2UDV0"/>
<dbReference type="SUPFAM" id="SSF58104">
    <property type="entry name" value="Methyl-accepting chemotaxis protein (MCP) signaling domain"/>
    <property type="match status" value="1"/>
</dbReference>
<dbReference type="GO" id="GO:0016020">
    <property type="term" value="C:membrane"/>
    <property type="evidence" value="ECO:0007669"/>
    <property type="project" value="InterPro"/>
</dbReference>
<keyword evidence="1 3" id="KW-0807">Transducer</keyword>
<comment type="caution">
    <text evidence="5">The sequence shown here is derived from an EMBL/GenBank/DDBJ whole genome shotgun (WGS) entry which is preliminary data.</text>
</comment>
<gene>
    <name evidence="5" type="ORF">CCC_03834</name>
</gene>
<organism evidence="5 6">
    <name type="scientific">Paramagnetospirillum magnetotacticum MS-1</name>
    <dbReference type="NCBI Taxonomy" id="272627"/>
    <lineage>
        <taxon>Bacteria</taxon>
        <taxon>Pseudomonadati</taxon>
        <taxon>Pseudomonadota</taxon>
        <taxon>Alphaproteobacteria</taxon>
        <taxon>Rhodospirillales</taxon>
        <taxon>Magnetospirillaceae</taxon>
        <taxon>Paramagnetospirillum</taxon>
    </lineage>
</organism>
<dbReference type="InterPro" id="IPR004090">
    <property type="entry name" value="Chemotax_Me-accpt_rcpt"/>
</dbReference>
<dbReference type="PANTHER" id="PTHR32089">
    <property type="entry name" value="METHYL-ACCEPTING CHEMOTAXIS PROTEIN MCPB"/>
    <property type="match status" value="1"/>
</dbReference>
<proteinExistence type="inferred from homology"/>
<comment type="similarity">
    <text evidence="2">Belongs to the methyl-accepting chemotaxis (MCP) protein family.</text>
</comment>